<dbReference type="Proteomes" id="UP001057402">
    <property type="component" value="Chromosome 4"/>
</dbReference>
<accession>A0ACB9RGR0</accession>
<proteinExistence type="predicted"/>
<dbReference type="EMBL" id="CM042883">
    <property type="protein sequence ID" value="KAI4376789.1"/>
    <property type="molecule type" value="Genomic_DNA"/>
</dbReference>
<evidence type="ECO:0000313" key="2">
    <source>
        <dbReference type="Proteomes" id="UP001057402"/>
    </source>
</evidence>
<protein>
    <submittedName>
        <fullName evidence="1">Uncharacterized protein</fullName>
    </submittedName>
</protein>
<gene>
    <name evidence="1" type="ORF">MLD38_014507</name>
</gene>
<sequence>MEQKLHLLIIIAFLSFSLFSAVNAIDGLAVYYDPDYYSPAPACGYPRSTGVFVAGVRDNLWDGGRACGRTYRVRCTGGIGQAPYPCKPGWVTVKVIDYCRSVCNGDINLSRDAFNKIADPKAGKIHIDYQRIS</sequence>
<reference evidence="2" key="1">
    <citation type="journal article" date="2023" name="Front. Plant Sci.">
        <title>Chromosomal-level genome assembly of Melastoma candidum provides insights into trichome evolution.</title>
        <authorList>
            <person name="Zhong Y."/>
            <person name="Wu W."/>
            <person name="Sun C."/>
            <person name="Zou P."/>
            <person name="Liu Y."/>
            <person name="Dai S."/>
            <person name="Zhou R."/>
        </authorList>
    </citation>
    <scope>NUCLEOTIDE SEQUENCE [LARGE SCALE GENOMIC DNA]</scope>
</reference>
<evidence type="ECO:0000313" key="1">
    <source>
        <dbReference type="EMBL" id="KAI4376789.1"/>
    </source>
</evidence>
<name>A0ACB9RGR0_9MYRT</name>
<comment type="caution">
    <text evidence="1">The sequence shown here is derived from an EMBL/GenBank/DDBJ whole genome shotgun (WGS) entry which is preliminary data.</text>
</comment>
<organism evidence="1 2">
    <name type="scientific">Melastoma candidum</name>
    <dbReference type="NCBI Taxonomy" id="119954"/>
    <lineage>
        <taxon>Eukaryota</taxon>
        <taxon>Viridiplantae</taxon>
        <taxon>Streptophyta</taxon>
        <taxon>Embryophyta</taxon>
        <taxon>Tracheophyta</taxon>
        <taxon>Spermatophyta</taxon>
        <taxon>Magnoliopsida</taxon>
        <taxon>eudicotyledons</taxon>
        <taxon>Gunneridae</taxon>
        <taxon>Pentapetalae</taxon>
        <taxon>rosids</taxon>
        <taxon>malvids</taxon>
        <taxon>Myrtales</taxon>
        <taxon>Melastomataceae</taxon>
        <taxon>Melastomatoideae</taxon>
        <taxon>Melastomateae</taxon>
        <taxon>Melastoma</taxon>
    </lineage>
</organism>
<keyword evidence="2" id="KW-1185">Reference proteome</keyword>